<dbReference type="PRINTS" id="PR00756">
    <property type="entry name" value="ALADIPTASE"/>
</dbReference>
<keyword evidence="12" id="KW-0472">Membrane</keyword>
<evidence type="ECO:0000256" key="4">
    <source>
        <dbReference type="ARBA" id="ARBA00022670"/>
    </source>
</evidence>
<feature type="domain" description="Peptidase M1 membrane alanine aminopeptidase" evidence="15">
    <location>
        <begin position="251"/>
        <end position="472"/>
    </location>
</feature>
<keyword evidence="8 14" id="KW-0862">Zinc</keyword>
<evidence type="ECO:0000256" key="5">
    <source>
        <dbReference type="ARBA" id="ARBA00022692"/>
    </source>
</evidence>
<evidence type="ECO:0000256" key="1">
    <source>
        <dbReference type="ARBA" id="ARBA00004606"/>
    </source>
</evidence>
<keyword evidence="5" id="KW-0812">Transmembrane</keyword>
<keyword evidence="7" id="KW-0378">Hydrolase</keyword>
<dbReference type="InterPro" id="IPR027268">
    <property type="entry name" value="Peptidase_M4/M1_CTD_sf"/>
</dbReference>
<dbReference type="CTD" id="20216420"/>
<dbReference type="PANTHER" id="PTHR11533:SF299">
    <property type="entry name" value="AMINOPEPTIDASE"/>
    <property type="match status" value="1"/>
</dbReference>
<evidence type="ECO:0000256" key="2">
    <source>
        <dbReference type="ARBA" id="ARBA00010136"/>
    </source>
</evidence>
<dbReference type="InParanoid" id="T1G5S3"/>
<sequence>MHGGINASNGTAANNANCNYLRLPRNLLPKFYEVLVHPDLLGSTFQGWASVEVGVVNSTDLIVMHAKQLNISSIDVRYKDRNEEIEMEKYRVADECEQLYIELRFPLLEGAHLFINLSFFAALRKDSSGFFIESYKTSKGDEKYLAATFFEPTEARSAFPCFDEPNMKAKFKFNVIRPNNFISLFNTEKVTTGEMKVSDAETMDIFEKTVKMSTFLLAFVVCDFQSKSTMTRSGVNVSVFSPSETISDVDFSLNISTRMLEFFEEFYQTKYPLKKIDHVPVPSLKFKGMESWGLLLYNSSYLLYNENESTEEDKKELVSIVAHVLARQWFGNLVTMDWWSDWWLINGFATFVEGIGAKHVFSGWPLLEDETSDHLASALHYDSLAYTYPLSFFSEDPDKIKNTIYSILNLKAAYIMTMLHDAVGSDLFRASLKHYLDKHKFGNVHSEDFWDSFAQELNWGSQTNVREMMNTWTLQKGYPLISISRNGKKVTCRQNKFVENQGHLKFK</sequence>
<dbReference type="FunFam" id="2.60.40.1730:FF:000012">
    <property type="entry name" value="Aminopeptidase N"/>
    <property type="match status" value="1"/>
</dbReference>
<organism evidence="18 19">
    <name type="scientific">Helobdella robusta</name>
    <name type="common">Californian leech</name>
    <dbReference type="NCBI Taxonomy" id="6412"/>
    <lineage>
        <taxon>Eukaryota</taxon>
        <taxon>Metazoa</taxon>
        <taxon>Spiralia</taxon>
        <taxon>Lophotrochozoa</taxon>
        <taxon>Annelida</taxon>
        <taxon>Clitellata</taxon>
        <taxon>Hirudinea</taxon>
        <taxon>Rhynchobdellida</taxon>
        <taxon>Glossiphoniidae</taxon>
        <taxon>Helobdella</taxon>
    </lineage>
</organism>
<dbReference type="GO" id="GO:0016020">
    <property type="term" value="C:membrane"/>
    <property type="evidence" value="ECO:0007669"/>
    <property type="project" value="UniProtKB-SubCell"/>
</dbReference>
<dbReference type="HOGENOM" id="CLU_003705_4_5_1"/>
<dbReference type="CDD" id="cd09601">
    <property type="entry name" value="M1_APN-Q_like"/>
    <property type="match status" value="1"/>
</dbReference>
<keyword evidence="9" id="KW-0735">Signal-anchor</keyword>
<comment type="similarity">
    <text evidence="2">Belongs to the peptidase M1 family.</text>
</comment>
<dbReference type="SUPFAM" id="SSF63737">
    <property type="entry name" value="Leukotriene A4 hydrolase N-terminal domain"/>
    <property type="match status" value="1"/>
</dbReference>
<dbReference type="GO" id="GO:0070006">
    <property type="term" value="F:metalloaminopeptidase activity"/>
    <property type="evidence" value="ECO:0000318"/>
    <property type="project" value="GO_Central"/>
</dbReference>
<dbReference type="GeneID" id="20216420"/>
<dbReference type="EMBL" id="AMQM01006125">
    <property type="status" value="NOT_ANNOTATED_CDS"/>
    <property type="molecule type" value="Genomic_DNA"/>
</dbReference>
<evidence type="ECO:0000256" key="7">
    <source>
        <dbReference type="ARBA" id="ARBA00022801"/>
    </source>
</evidence>
<dbReference type="Gene3D" id="1.10.390.10">
    <property type="entry name" value="Neutral Protease Domain 2"/>
    <property type="match status" value="1"/>
</dbReference>
<dbReference type="InterPro" id="IPR034016">
    <property type="entry name" value="M1_APN-typ"/>
</dbReference>
<evidence type="ECO:0000259" key="16">
    <source>
        <dbReference type="Pfam" id="PF17900"/>
    </source>
</evidence>
<dbReference type="GO" id="GO:0008270">
    <property type="term" value="F:zinc ion binding"/>
    <property type="evidence" value="ECO:0007669"/>
    <property type="project" value="InterPro"/>
</dbReference>
<dbReference type="Gene3D" id="2.60.40.1730">
    <property type="entry name" value="tricorn interacting facor f3 domain"/>
    <property type="match status" value="1"/>
</dbReference>
<evidence type="ECO:0000256" key="14">
    <source>
        <dbReference type="PIRSR" id="PIRSR634016-3"/>
    </source>
</evidence>
<dbReference type="GO" id="GO:0006508">
    <property type="term" value="P:proteolysis"/>
    <property type="evidence" value="ECO:0000318"/>
    <property type="project" value="GO_Central"/>
</dbReference>
<dbReference type="OMA" id="DRVNEQH"/>
<dbReference type="Pfam" id="PF17900">
    <property type="entry name" value="Peptidase_M1_N"/>
    <property type="match status" value="1"/>
</dbReference>
<evidence type="ECO:0000256" key="9">
    <source>
        <dbReference type="ARBA" id="ARBA00022968"/>
    </source>
</evidence>
<accession>T1G5S3</accession>
<dbReference type="InterPro" id="IPR045357">
    <property type="entry name" value="Aminopeptidase_N-like_N"/>
</dbReference>
<dbReference type="InterPro" id="IPR050344">
    <property type="entry name" value="Peptidase_M1_aminopeptidases"/>
</dbReference>
<protein>
    <submittedName>
        <fullName evidence="17 18">Uncharacterized protein</fullName>
    </submittedName>
</protein>
<comment type="subcellular location">
    <subcellularLocation>
        <location evidence="1">Membrane</location>
        <topology evidence="1">Single-pass type II membrane protein</topology>
    </subcellularLocation>
</comment>
<dbReference type="OrthoDB" id="10031169at2759"/>
<evidence type="ECO:0000256" key="8">
    <source>
        <dbReference type="ARBA" id="ARBA00022833"/>
    </source>
</evidence>
<reference evidence="18" key="3">
    <citation type="submission" date="2015-06" db="UniProtKB">
        <authorList>
            <consortium name="EnsemblMetazoa"/>
        </authorList>
    </citation>
    <scope>IDENTIFICATION</scope>
</reference>
<dbReference type="InterPro" id="IPR014782">
    <property type="entry name" value="Peptidase_M1_dom"/>
</dbReference>
<dbReference type="InterPro" id="IPR042097">
    <property type="entry name" value="Aminopeptidase_N-like_N_sf"/>
</dbReference>
<dbReference type="eggNOG" id="KOG1046">
    <property type="taxonomic scope" value="Eukaryota"/>
</dbReference>
<keyword evidence="3" id="KW-0031">Aminopeptidase</keyword>
<dbReference type="RefSeq" id="XP_009023899.1">
    <property type="nucleotide sequence ID" value="XM_009025651.1"/>
</dbReference>
<evidence type="ECO:0000259" key="15">
    <source>
        <dbReference type="Pfam" id="PF01433"/>
    </source>
</evidence>
<dbReference type="Proteomes" id="UP000015101">
    <property type="component" value="Unassembled WGS sequence"/>
</dbReference>
<evidence type="ECO:0000313" key="19">
    <source>
        <dbReference type="Proteomes" id="UP000015101"/>
    </source>
</evidence>
<evidence type="ECO:0000256" key="11">
    <source>
        <dbReference type="ARBA" id="ARBA00023049"/>
    </source>
</evidence>
<keyword evidence="6 14" id="KW-0479">Metal-binding</keyword>
<reference evidence="19" key="1">
    <citation type="submission" date="2012-12" db="EMBL/GenBank/DDBJ databases">
        <authorList>
            <person name="Hellsten U."/>
            <person name="Grimwood J."/>
            <person name="Chapman J.A."/>
            <person name="Shapiro H."/>
            <person name="Aerts A."/>
            <person name="Otillar R.P."/>
            <person name="Terry A.Y."/>
            <person name="Boore J.L."/>
            <person name="Simakov O."/>
            <person name="Marletaz F."/>
            <person name="Cho S.-J."/>
            <person name="Edsinger-Gonzales E."/>
            <person name="Havlak P."/>
            <person name="Kuo D.-H."/>
            <person name="Larsson T."/>
            <person name="Lv J."/>
            <person name="Arendt D."/>
            <person name="Savage R."/>
            <person name="Osoegawa K."/>
            <person name="de Jong P."/>
            <person name="Lindberg D.R."/>
            <person name="Seaver E.C."/>
            <person name="Weisblat D.A."/>
            <person name="Putnam N.H."/>
            <person name="Grigoriev I.V."/>
            <person name="Rokhsar D.S."/>
        </authorList>
    </citation>
    <scope>NUCLEOTIDE SEQUENCE</scope>
</reference>
<name>T1G5S3_HELRO</name>
<dbReference type="PANTHER" id="PTHR11533">
    <property type="entry name" value="PROTEASE M1 ZINC METALLOPROTEASE"/>
    <property type="match status" value="1"/>
</dbReference>
<gene>
    <name evidence="18" type="primary">20216420</name>
    <name evidence="17" type="ORF">HELRODRAFT_85052</name>
</gene>
<dbReference type="InterPro" id="IPR001930">
    <property type="entry name" value="Peptidase_M1"/>
</dbReference>
<dbReference type="AlphaFoldDB" id="T1G5S3"/>
<feature type="binding site" evidence="14">
    <location>
        <position position="323"/>
    </location>
    <ligand>
        <name>Zn(2+)</name>
        <dbReference type="ChEBI" id="CHEBI:29105"/>
        <note>catalytic</note>
    </ligand>
</feature>
<keyword evidence="19" id="KW-1185">Reference proteome</keyword>
<dbReference type="EMBL" id="KB097269">
    <property type="protein sequence ID" value="ESN98011.1"/>
    <property type="molecule type" value="Genomic_DNA"/>
</dbReference>
<feature type="domain" description="Aminopeptidase N-like N-terminal" evidence="16">
    <location>
        <begin position="29"/>
        <end position="216"/>
    </location>
</feature>
<keyword evidence="11" id="KW-0482">Metalloprotease</keyword>
<evidence type="ECO:0000256" key="3">
    <source>
        <dbReference type="ARBA" id="ARBA00022438"/>
    </source>
</evidence>
<evidence type="ECO:0000313" key="18">
    <source>
        <dbReference type="EnsemblMetazoa" id="HelroP85052"/>
    </source>
</evidence>
<proteinExistence type="inferred from homology"/>
<comment type="cofactor">
    <cofactor evidence="14">
        <name>Zn(2+)</name>
        <dbReference type="ChEBI" id="CHEBI:29105"/>
    </cofactor>
    <text evidence="14">Binds 1 zinc ion per subunit.</text>
</comment>
<reference evidence="17 19" key="2">
    <citation type="journal article" date="2013" name="Nature">
        <title>Insights into bilaterian evolution from three spiralian genomes.</title>
        <authorList>
            <person name="Simakov O."/>
            <person name="Marletaz F."/>
            <person name="Cho S.J."/>
            <person name="Edsinger-Gonzales E."/>
            <person name="Havlak P."/>
            <person name="Hellsten U."/>
            <person name="Kuo D.H."/>
            <person name="Larsson T."/>
            <person name="Lv J."/>
            <person name="Arendt D."/>
            <person name="Savage R."/>
            <person name="Osoegawa K."/>
            <person name="de Jong P."/>
            <person name="Grimwood J."/>
            <person name="Chapman J.A."/>
            <person name="Shapiro H."/>
            <person name="Aerts A."/>
            <person name="Otillar R.P."/>
            <person name="Terry A.Y."/>
            <person name="Boore J.L."/>
            <person name="Grigoriev I.V."/>
            <person name="Lindberg D.R."/>
            <person name="Seaver E.C."/>
            <person name="Weisblat D.A."/>
            <person name="Putnam N.H."/>
            <person name="Rokhsar D.S."/>
        </authorList>
    </citation>
    <scope>NUCLEOTIDE SEQUENCE</scope>
</reference>
<evidence type="ECO:0000256" key="6">
    <source>
        <dbReference type="ARBA" id="ARBA00022723"/>
    </source>
</evidence>
<evidence type="ECO:0000256" key="10">
    <source>
        <dbReference type="ARBA" id="ARBA00022989"/>
    </source>
</evidence>
<dbReference type="SUPFAM" id="SSF55486">
    <property type="entry name" value="Metalloproteases ('zincins'), catalytic domain"/>
    <property type="match status" value="1"/>
</dbReference>
<dbReference type="FunFam" id="1.10.390.10:FF:000013">
    <property type="entry name" value="Aminopeptidase N"/>
    <property type="match status" value="1"/>
</dbReference>
<evidence type="ECO:0000256" key="13">
    <source>
        <dbReference type="ARBA" id="ARBA00023180"/>
    </source>
</evidence>
<keyword evidence="10" id="KW-1133">Transmembrane helix</keyword>
<keyword evidence="4" id="KW-0645">Protease</keyword>
<dbReference type="Pfam" id="PF01433">
    <property type="entry name" value="Peptidase_M1"/>
    <property type="match status" value="1"/>
</dbReference>
<dbReference type="EnsemblMetazoa" id="HelroT85052">
    <property type="protein sequence ID" value="HelroP85052"/>
    <property type="gene ID" value="HelroG85052"/>
</dbReference>
<dbReference type="GO" id="GO:0043171">
    <property type="term" value="P:peptide catabolic process"/>
    <property type="evidence" value="ECO:0000318"/>
    <property type="project" value="GO_Central"/>
</dbReference>
<evidence type="ECO:0000256" key="12">
    <source>
        <dbReference type="ARBA" id="ARBA00023136"/>
    </source>
</evidence>
<evidence type="ECO:0000313" key="17">
    <source>
        <dbReference type="EMBL" id="ESN98011.1"/>
    </source>
</evidence>
<keyword evidence="13" id="KW-0325">Glycoprotein</keyword>
<dbReference type="KEGG" id="hro:HELRODRAFT_85052"/>